<keyword evidence="3" id="KW-1185">Reference proteome</keyword>
<name>A0A445DSS1_ARAHY</name>
<feature type="compositionally biased region" description="Basic and acidic residues" evidence="1">
    <location>
        <begin position="66"/>
        <end position="94"/>
    </location>
</feature>
<dbReference type="AlphaFoldDB" id="A0A445DSS1"/>
<feature type="compositionally biased region" description="Basic and acidic residues" evidence="1">
    <location>
        <begin position="40"/>
        <end position="51"/>
    </location>
</feature>
<sequence>MPKSQNGKSIEVPKKNDASKSYMEKKELAQQGGDLNETQTYKRNDGNDPKVSELITITIGGGIVEEKNKGYGKDKPPEKDLSREKDTTMLDKENNQSSLTPNGGDIEEGARKPMETLIHLFVLKQNQLSKGLVSMAGALTRLMQFIHLEVKWKDEACWNFTAIYGSTQVSKRMELWQCLVDIAESINGPWCCGGDFNLITNLNETRGSSNFLKIQIIMAETKLSFTVNLFLEKLQKELWKEHEAINVQEEAYRIQMSRFNDIKFGDKNSRYFHQKANGRKKRNKIVALKQSKENG</sequence>
<dbReference type="InterPro" id="IPR036691">
    <property type="entry name" value="Endo/exonu/phosph_ase_sf"/>
</dbReference>
<accession>A0A445DSS1</accession>
<dbReference type="SUPFAM" id="SSF56219">
    <property type="entry name" value="DNase I-like"/>
    <property type="match status" value="1"/>
</dbReference>
<evidence type="ECO:0000256" key="1">
    <source>
        <dbReference type="SAM" id="MobiDB-lite"/>
    </source>
</evidence>
<proteinExistence type="predicted"/>
<comment type="caution">
    <text evidence="2">The sequence shown here is derived from an EMBL/GenBank/DDBJ whole genome shotgun (WGS) entry which is preliminary data.</text>
</comment>
<dbReference type="Gene3D" id="3.60.10.10">
    <property type="entry name" value="Endonuclease/exonuclease/phosphatase"/>
    <property type="match status" value="1"/>
</dbReference>
<protein>
    <submittedName>
        <fullName evidence="2">Uncharacterized protein</fullName>
    </submittedName>
</protein>
<organism evidence="2 3">
    <name type="scientific">Arachis hypogaea</name>
    <name type="common">Peanut</name>
    <dbReference type="NCBI Taxonomy" id="3818"/>
    <lineage>
        <taxon>Eukaryota</taxon>
        <taxon>Viridiplantae</taxon>
        <taxon>Streptophyta</taxon>
        <taxon>Embryophyta</taxon>
        <taxon>Tracheophyta</taxon>
        <taxon>Spermatophyta</taxon>
        <taxon>Magnoliopsida</taxon>
        <taxon>eudicotyledons</taxon>
        <taxon>Gunneridae</taxon>
        <taxon>Pentapetalae</taxon>
        <taxon>rosids</taxon>
        <taxon>fabids</taxon>
        <taxon>Fabales</taxon>
        <taxon>Fabaceae</taxon>
        <taxon>Papilionoideae</taxon>
        <taxon>50 kb inversion clade</taxon>
        <taxon>dalbergioids sensu lato</taxon>
        <taxon>Dalbergieae</taxon>
        <taxon>Pterocarpus clade</taxon>
        <taxon>Arachis</taxon>
    </lineage>
</organism>
<feature type="region of interest" description="Disordered" evidence="1">
    <location>
        <begin position="1"/>
        <end position="53"/>
    </location>
</feature>
<evidence type="ECO:0000313" key="2">
    <source>
        <dbReference type="EMBL" id="RYR66232.1"/>
    </source>
</evidence>
<dbReference type="Proteomes" id="UP000289738">
    <property type="component" value="Chromosome A03"/>
</dbReference>
<evidence type="ECO:0000313" key="3">
    <source>
        <dbReference type="Proteomes" id="UP000289738"/>
    </source>
</evidence>
<reference evidence="2 3" key="1">
    <citation type="submission" date="2019-01" db="EMBL/GenBank/DDBJ databases">
        <title>Sequencing of cultivated peanut Arachis hypogaea provides insights into genome evolution and oil improvement.</title>
        <authorList>
            <person name="Chen X."/>
        </authorList>
    </citation>
    <scope>NUCLEOTIDE SEQUENCE [LARGE SCALE GENOMIC DNA]</scope>
    <source>
        <strain evidence="3">cv. Fuhuasheng</strain>
        <tissue evidence="2">Leaves</tissue>
    </source>
</reference>
<feature type="compositionally biased region" description="Basic and acidic residues" evidence="1">
    <location>
        <begin position="11"/>
        <end position="28"/>
    </location>
</feature>
<gene>
    <name evidence="2" type="ORF">Ahy_A03g012213</name>
</gene>
<feature type="region of interest" description="Disordered" evidence="1">
    <location>
        <begin position="66"/>
        <end position="105"/>
    </location>
</feature>
<dbReference type="EMBL" id="SDMP01000003">
    <property type="protein sequence ID" value="RYR66232.1"/>
    <property type="molecule type" value="Genomic_DNA"/>
</dbReference>